<organism evidence="2 3">
    <name type="scientific">Ditylenchus dipsaci</name>
    <dbReference type="NCBI Taxonomy" id="166011"/>
    <lineage>
        <taxon>Eukaryota</taxon>
        <taxon>Metazoa</taxon>
        <taxon>Ecdysozoa</taxon>
        <taxon>Nematoda</taxon>
        <taxon>Chromadorea</taxon>
        <taxon>Rhabditida</taxon>
        <taxon>Tylenchina</taxon>
        <taxon>Tylenchomorpha</taxon>
        <taxon>Sphaerularioidea</taxon>
        <taxon>Anguinidae</taxon>
        <taxon>Anguininae</taxon>
        <taxon>Ditylenchus</taxon>
    </lineage>
</organism>
<sequence>MNHNLRSRVPNKRTFGFDLRDRTQVAQYEASKGRADISSSSNQSATNNGEPDMCRISEGTEKSPMVKSATPKRQAILTPKKVGQSTPCKTSDPLKRKRPVSTPKHQKPEQPIFCIDQYFADLSNSHINKFSLAQLLSLKTIVDDKIQKKSEETENLEDNCTPKNVHTQAGQVSVELEKKVPLVSDLPELCMQINQEGIPTKESKKKMTLLVTKRLITLFQAISNNL</sequence>
<name>A0A915E8S7_9BILA</name>
<dbReference type="Proteomes" id="UP000887574">
    <property type="component" value="Unplaced"/>
</dbReference>
<evidence type="ECO:0000313" key="2">
    <source>
        <dbReference type="Proteomes" id="UP000887574"/>
    </source>
</evidence>
<proteinExistence type="predicted"/>
<reference evidence="3" key="1">
    <citation type="submission" date="2022-11" db="UniProtKB">
        <authorList>
            <consortium name="WormBaseParasite"/>
        </authorList>
    </citation>
    <scope>IDENTIFICATION</scope>
</reference>
<evidence type="ECO:0000256" key="1">
    <source>
        <dbReference type="SAM" id="MobiDB-lite"/>
    </source>
</evidence>
<evidence type="ECO:0000313" key="3">
    <source>
        <dbReference type="WBParaSite" id="jg3763"/>
    </source>
</evidence>
<dbReference type="WBParaSite" id="jg3763">
    <property type="protein sequence ID" value="jg3763"/>
    <property type="gene ID" value="jg3763"/>
</dbReference>
<feature type="region of interest" description="Disordered" evidence="1">
    <location>
        <begin position="1"/>
        <end position="20"/>
    </location>
</feature>
<feature type="compositionally biased region" description="Polar residues" evidence="1">
    <location>
        <begin position="37"/>
        <end position="49"/>
    </location>
</feature>
<keyword evidence="2" id="KW-1185">Reference proteome</keyword>
<feature type="region of interest" description="Disordered" evidence="1">
    <location>
        <begin position="28"/>
        <end position="107"/>
    </location>
</feature>
<dbReference type="AlphaFoldDB" id="A0A915E8S7"/>
<feature type="compositionally biased region" description="Basic and acidic residues" evidence="1">
    <location>
        <begin position="52"/>
        <end position="61"/>
    </location>
</feature>
<protein>
    <submittedName>
        <fullName evidence="3">Uncharacterized protein</fullName>
    </submittedName>
</protein>
<feature type="compositionally biased region" description="Basic residues" evidence="1">
    <location>
        <begin position="1"/>
        <end position="11"/>
    </location>
</feature>
<accession>A0A915E8S7</accession>